<dbReference type="PaxDb" id="4113-PGSC0003DMT400095553"/>
<organism evidence="1 2">
    <name type="scientific">Solanum tuberosum</name>
    <name type="common">Potato</name>
    <dbReference type="NCBI Taxonomy" id="4113"/>
    <lineage>
        <taxon>Eukaryota</taxon>
        <taxon>Viridiplantae</taxon>
        <taxon>Streptophyta</taxon>
        <taxon>Embryophyta</taxon>
        <taxon>Tracheophyta</taxon>
        <taxon>Spermatophyta</taxon>
        <taxon>Magnoliopsida</taxon>
        <taxon>eudicotyledons</taxon>
        <taxon>Gunneridae</taxon>
        <taxon>Pentapetalae</taxon>
        <taxon>asterids</taxon>
        <taxon>lamiids</taxon>
        <taxon>Solanales</taxon>
        <taxon>Solanaceae</taxon>
        <taxon>Solanoideae</taxon>
        <taxon>Solaneae</taxon>
        <taxon>Solanum</taxon>
    </lineage>
</organism>
<keyword evidence="2" id="KW-1185">Reference proteome</keyword>
<dbReference type="EnsemblPlants" id="PGSC0003DMT400095553">
    <property type="protein sequence ID" value="PGSC0003DMT400095553"/>
    <property type="gene ID" value="PGSC0003DMG400045124"/>
</dbReference>
<reference evidence="1" key="2">
    <citation type="submission" date="2015-06" db="UniProtKB">
        <authorList>
            <consortium name="EnsemblPlants"/>
        </authorList>
    </citation>
    <scope>IDENTIFICATION</scope>
    <source>
        <strain evidence="1">DM1-3 516 R44</strain>
    </source>
</reference>
<reference evidence="2" key="1">
    <citation type="journal article" date="2011" name="Nature">
        <title>Genome sequence and analysis of the tuber crop potato.</title>
        <authorList>
            <consortium name="The Potato Genome Sequencing Consortium"/>
        </authorList>
    </citation>
    <scope>NUCLEOTIDE SEQUENCE [LARGE SCALE GENOMIC DNA]</scope>
    <source>
        <strain evidence="2">cv. DM1-3 516 R44</strain>
    </source>
</reference>
<dbReference type="InParanoid" id="M1DWK0"/>
<name>M1DWK0_SOLTU</name>
<sequence>MSSISTVPMTMDTSVAFSCSTFFLSSVMAAFNAIISSVDPWLCSHITILAARESMVVLRGVIPSVKAIQIMSGTEASRLAARRSAERASCLIQSRDIRVSGSWETAAIVVGLGDCAATEEPGVSAGVSVAMDIPEGPGAGVGRDVFAGDDSVLTNSITVAFFLSA</sequence>
<accession>M1DWK0</accession>
<dbReference type="Proteomes" id="UP000011115">
    <property type="component" value="Unassembled WGS sequence"/>
</dbReference>
<evidence type="ECO:0000313" key="1">
    <source>
        <dbReference type="EnsemblPlants" id="PGSC0003DMT400095553"/>
    </source>
</evidence>
<dbReference type="AlphaFoldDB" id="M1DWK0"/>
<dbReference type="HOGENOM" id="CLU_1858805_0_0_1"/>
<evidence type="ECO:0000313" key="2">
    <source>
        <dbReference type="Proteomes" id="UP000011115"/>
    </source>
</evidence>
<protein>
    <submittedName>
        <fullName evidence="1">Uncharacterized protein</fullName>
    </submittedName>
</protein>
<proteinExistence type="predicted"/>
<dbReference type="Gramene" id="PGSC0003DMT400095553">
    <property type="protein sequence ID" value="PGSC0003DMT400095553"/>
    <property type="gene ID" value="PGSC0003DMG400045124"/>
</dbReference>